<feature type="region of interest" description="Disordered" evidence="8">
    <location>
        <begin position="749"/>
        <end position="794"/>
    </location>
</feature>
<protein>
    <recommendedName>
        <fullName evidence="7">Ribonuclease R</fullName>
        <shortName evidence="7">RNase R</shortName>
        <ecNumber evidence="7">3.1.13.1</ecNumber>
    </recommendedName>
</protein>
<dbReference type="NCBIfam" id="TIGR00358">
    <property type="entry name" value="3_prime_RNase"/>
    <property type="match status" value="1"/>
</dbReference>
<comment type="caution">
    <text evidence="10">The sequence shown here is derived from an EMBL/GenBank/DDBJ whole genome shotgun (WGS) entry which is preliminary data.</text>
</comment>
<feature type="compositionally biased region" description="Basic and acidic residues" evidence="8">
    <location>
        <begin position="749"/>
        <end position="764"/>
    </location>
</feature>
<keyword evidence="2 7" id="KW-0963">Cytoplasm</keyword>
<comment type="subcellular location">
    <subcellularLocation>
        <location evidence="7">Cytoplasm</location>
    </subcellularLocation>
</comment>
<dbReference type="PROSITE" id="PS50126">
    <property type="entry name" value="S1"/>
    <property type="match status" value="1"/>
</dbReference>
<dbReference type="InterPro" id="IPR022966">
    <property type="entry name" value="RNase_II/R_CS"/>
</dbReference>
<comment type="catalytic activity">
    <reaction evidence="1 7">
        <text>Exonucleolytic cleavage in the 3'- to 5'-direction to yield nucleoside 5'-phosphates.</text>
        <dbReference type="EC" id="3.1.13.1"/>
    </reaction>
</comment>
<name>A0ABU9YJ85_9PROT</name>
<dbReference type="Gene3D" id="2.40.50.140">
    <property type="entry name" value="Nucleic acid-binding proteins"/>
    <property type="match status" value="1"/>
</dbReference>
<evidence type="ECO:0000256" key="2">
    <source>
        <dbReference type="ARBA" id="ARBA00022490"/>
    </source>
</evidence>
<dbReference type="PANTHER" id="PTHR23355">
    <property type="entry name" value="RIBONUCLEASE"/>
    <property type="match status" value="1"/>
</dbReference>
<dbReference type="GO" id="GO:0008859">
    <property type="term" value="F:exoribonuclease II activity"/>
    <property type="evidence" value="ECO:0007669"/>
    <property type="project" value="UniProtKB-EC"/>
</dbReference>
<feature type="compositionally biased region" description="Low complexity" evidence="8">
    <location>
        <begin position="779"/>
        <end position="788"/>
    </location>
</feature>
<dbReference type="InterPro" id="IPR040476">
    <property type="entry name" value="CSD2"/>
</dbReference>
<evidence type="ECO:0000256" key="6">
    <source>
        <dbReference type="ARBA" id="ARBA00022884"/>
    </source>
</evidence>
<dbReference type="InterPro" id="IPR013668">
    <property type="entry name" value="RNase_R_HTH_12"/>
</dbReference>
<dbReference type="Pfam" id="PF17876">
    <property type="entry name" value="CSD2"/>
    <property type="match status" value="1"/>
</dbReference>
<sequence>MTSSSDDDIDRLPSREQILAFIAESDRPVGKREIARAFNITGGARIGLKRILRELKDDGTLKRAGPRQVAEPGTLPSVLVVDITSIDDETGEAEARPAVWDDDVRGAPPPIVVLREAGLKPRDEAAPGFGDRLLVRLTRGEAGVYEARVIRRLETRSRRITGAIREIDYGFRLIPADRRAKTDYAIEEAELGGAVDGEFVVAETLPGRRLGLPRARVVKRLGLEQTGAAIIDLAIETHGIPDHFPPAAIREAEAAKPPTLSGGREDLRAIPFVTIDGEDARDFDDAVHAEPDPDPANPGGHIIRVAIADVAHYVTAGSALDRSAEERGNSVYFPDRVVPMLPEALSNGLCSLRPNEDRHCLAAMMRIDADGQLIEHRFVRGLMRSAARLTYNRVQAARDGNPDGDIQPLMAPVITPLYDAFQVLEGARRKRGALEIDMPERRVVMDETGRVTDIRTRLRFDAHKLIEEFMILANVAAADTLIRRTRPCLFRVHDQPPADKVSVLRDYLASLDLPFTNSVHVEPRDFNRVLKKVANTPLEHQVNTTVLRSQSQATYSPDNIGHFGLSLERYAHFTSPIRRYADLIVHRSLIRALNLGDDGLDGAAADGLHALGEHLSITERRADLAEREVTNRLLVVFLADKVGASFGGRITGVHGVGLFIEMDETGADGFVPISTLGREYFILDPSEQALIGERSGLRFALGDRVEIRLREADIVAGGLLFEIIEGGRPGKPPTPGQVKRLKALAREVAAERARARDARGDGHGGGRGGGGGRAGGSGRAPLRRSGGAPRRGGR</sequence>
<dbReference type="InterPro" id="IPR003029">
    <property type="entry name" value="S1_domain"/>
</dbReference>
<keyword evidence="11" id="KW-1185">Reference proteome</keyword>
<dbReference type="InterPro" id="IPR050180">
    <property type="entry name" value="RNR_Ribonuclease"/>
</dbReference>
<gene>
    <name evidence="7 10" type="primary">rnr</name>
    <name evidence="10" type="ORF">WG926_11035</name>
</gene>
<dbReference type="PANTHER" id="PTHR23355:SF9">
    <property type="entry name" value="DIS3-LIKE EXONUCLEASE 2"/>
    <property type="match status" value="1"/>
</dbReference>
<keyword evidence="5 7" id="KW-0269">Exonuclease</keyword>
<dbReference type="RefSeq" id="WP_345937333.1">
    <property type="nucleotide sequence ID" value="NZ_JBBKTW010000004.1"/>
</dbReference>
<organism evidence="10 11">
    <name type="scientific">Tistrella arctica</name>
    <dbReference type="NCBI Taxonomy" id="3133430"/>
    <lineage>
        <taxon>Bacteria</taxon>
        <taxon>Pseudomonadati</taxon>
        <taxon>Pseudomonadota</taxon>
        <taxon>Alphaproteobacteria</taxon>
        <taxon>Geminicoccales</taxon>
        <taxon>Geminicoccaceae</taxon>
        <taxon>Tistrella</taxon>
    </lineage>
</organism>
<dbReference type="SUPFAM" id="SSF50249">
    <property type="entry name" value="Nucleic acid-binding proteins"/>
    <property type="match status" value="2"/>
</dbReference>
<evidence type="ECO:0000256" key="7">
    <source>
        <dbReference type="HAMAP-Rule" id="MF_01895"/>
    </source>
</evidence>
<reference evidence="10 11" key="1">
    <citation type="submission" date="2024-03" db="EMBL/GenBank/DDBJ databases">
        <title>High-quality draft genome sequencing of Tistrella sp. BH-R2-4.</title>
        <authorList>
            <person name="Dong C."/>
        </authorList>
    </citation>
    <scope>NUCLEOTIDE SEQUENCE [LARGE SCALE GENOMIC DNA]</scope>
    <source>
        <strain evidence="10 11">BH-R2-4</strain>
    </source>
</reference>
<proteinExistence type="inferred from homology"/>
<evidence type="ECO:0000256" key="3">
    <source>
        <dbReference type="ARBA" id="ARBA00022722"/>
    </source>
</evidence>
<dbReference type="Pfam" id="PF08461">
    <property type="entry name" value="WHD_RNase_R"/>
    <property type="match status" value="1"/>
</dbReference>
<dbReference type="SMART" id="SM00316">
    <property type="entry name" value="S1"/>
    <property type="match status" value="1"/>
</dbReference>
<dbReference type="HAMAP" id="MF_01895">
    <property type="entry name" value="RNase_R"/>
    <property type="match status" value="1"/>
</dbReference>
<keyword evidence="3 7" id="KW-0540">Nuclease</keyword>
<evidence type="ECO:0000256" key="5">
    <source>
        <dbReference type="ARBA" id="ARBA00022839"/>
    </source>
</evidence>
<dbReference type="InterPro" id="IPR004476">
    <property type="entry name" value="RNase_II/RNase_R"/>
</dbReference>
<evidence type="ECO:0000313" key="10">
    <source>
        <dbReference type="EMBL" id="MEN2988838.1"/>
    </source>
</evidence>
<keyword evidence="4 7" id="KW-0378">Hydrolase</keyword>
<dbReference type="Proteomes" id="UP001413721">
    <property type="component" value="Unassembled WGS sequence"/>
</dbReference>
<feature type="compositionally biased region" description="Gly residues" evidence="8">
    <location>
        <begin position="765"/>
        <end position="778"/>
    </location>
</feature>
<accession>A0ABU9YJ85</accession>
<comment type="function">
    <text evidence="7">3'-5' exoribonuclease that releases 5'-nucleoside monophosphates and is involved in maturation of structured RNAs.</text>
</comment>
<dbReference type="NCBIfam" id="TIGR02063">
    <property type="entry name" value="RNase_R"/>
    <property type="match status" value="1"/>
</dbReference>
<dbReference type="EMBL" id="JBBKTW010000004">
    <property type="protein sequence ID" value="MEN2988838.1"/>
    <property type="molecule type" value="Genomic_DNA"/>
</dbReference>
<dbReference type="SMART" id="SM00955">
    <property type="entry name" value="RNB"/>
    <property type="match status" value="1"/>
</dbReference>
<evidence type="ECO:0000256" key="4">
    <source>
        <dbReference type="ARBA" id="ARBA00022801"/>
    </source>
</evidence>
<dbReference type="Pfam" id="PF00773">
    <property type="entry name" value="RNB"/>
    <property type="match status" value="1"/>
</dbReference>
<evidence type="ECO:0000313" key="11">
    <source>
        <dbReference type="Proteomes" id="UP001413721"/>
    </source>
</evidence>
<keyword evidence="6 7" id="KW-0694">RNA-binding</keyword>
<comment type="similarity">
    <text evidence="7">Belongs to the RNR ribonuclease family. RNase R subfamily.</text>
</comment>
<dbReference type="InterPro" id="IPR011805">
    <property type="entry name" value="RNase_R"/>
</dbReference>
<dbReference type="InterPro" id="IPR001900">
    <property type="entry name" value="RNase_II/R"/>
</dbReference>
<evidence type="ECO:0000259" key="9">
    <source>
        <dbReference type="PROSITE" id="PS50126"/>
    </source>
</evidence>
<dbReference type="Pfam" id="PF00575">
    <property type="entry name" value="S1"/>
    <property type="match status" value="1"/>
</dbReference>
<dbReference type="InterPro" id="IPR012340">
    <property type="entry name" value="NA-bd_OB-fold"/>
</dbReference>
<evidence type="ECO:0000256" key="8">
    <source>
        <dbReference type="SAM" id="MobiDB-lite"/>
    </source>
</evidence>
<evidence type="ECO:0000256" key="1">
    <source>
        <dbReference type="ARBA" id="ARBA00001849"/>
    </source>
</evidence>
<dbReference type="EC" id="3.1.13.1" evidence="7"/>
<dbReference type="CDD" id="cd04471">
    <property type="entry name" value="S1_RNase_R"/>
    <property type="match status" value="1"/>
</dbReference>
<dbReference type="PROSITE" id="PS01175">
    <property type="entry name" value="RIBONUCLEASE_II"/>
    <property type="match status" value="1"/>
</dbReference>
<feature type="domain" description="S1 motif" evidence="9">
    <location>
        <begin position="643"/>
        <end position="724"/>
    </location>
</feature>